<dbReference type="PROSITE" id="PS50888">
    <property type="entry name" value="BHLH"/>
    <property type="match status" value="1"/>
</dbReference>
<dbReference type="Proteomes" id="UP000070700">
    <property type="component" value="Unassembled WGS sequence"/>
</dbReference>
<proteinExistence type="predicted"/>
<dbReference type="KEGG" id="psco:LY89DRAFT_685036"/>
<dbReference type="Gene3D" id="4.10.280.10">
    <property type="entry name" value="Helix-loop-helix DNA-binding domain"/>
    <property type="match status" value="1"/>
</dbReference>
<name>A0A194XA78_MOLSC</name>
<keyword evidence="5" id="KW-1185">Reference proteome</keyword>
<feature type="compositionally biased region" description="Polar residues" evidence="2">
    <location>
        <begin position="149"/>
        <end position="168"/>
    </location>
</feature>
<feature type="compositionally biased region" description="Basic residues" evidence="2">
    <location>
        <begin position="205"/>
        <end position="220"/>
    </location>
</feature>
<dbReference type="InterPro" id="IPR052099">
    <property type="entry name" value="Regulatory_TF_Diverse"/>
</dbReference>
<keyword evidence="1" id="KW-0175">Coiled coil</keyword>
<dbReference type="STRING" id="149040.A0A194XA78"/>
<organism evidence="4 5">
    <name type="scientific">Mollisia scopiformis</name>
    <name type="common">Conifer needle endophyte fungus</name>
    <name type="synonym">Phialocephala scopiformis</name>
    <dbReference type="NCBI Taxonomy" id="149040"/>
    <lineage>
        <taxon>Eukaryota</taxon>
        <taxon>Fungi</taxon>
        <taxon>Dikarya</taxon>
        <taxon>Ascomycota</taxon>
        <taxon>Pezizomycotina</taxon>
        <taxon>Leotiomycetes</taxon>
        <taxon>Helotiales</taxon>
        <taxon>Mollisiaceae</taxon>
        <taxon>Mollisia</taxon>
    </lineage>
</organism>
<dbReference type="InterPro" id="IPR036638">
    <property type="entry name" value="HLH_DNA-bd_sf"/>
</dbReference>
<dbReference type="PANTHER" id="PTHR47336:SF2">
    <property type="entry name" value="TRANSCRIPTION FACTOR HMS1-RELATED"/>
    <property type="match status" value="1"/>
</dbReference>
<accession>A0A194XA78</accession>
<protein>
    <recommendedName>
        <fullName evidence="3">BHLH domain-containing protein</fullName>
    </recommendedName>
</protein>
<feature type="compositionally biased region" description="Basic and acidic residues" evidence="2">
    <location>
        <begin position="135"/>
        <end position="148"/>
    </location>
</feature>
<sequence length="331" mass="37201">MFNNNTYITTGNQEYPYRPSLPSNLNFDLNFASEFQAPPDWLQPPPAWTPNRTPFTDADSLSGSGGAGVSYDSNWNPFDCSFSSINSTVNNGAFVSRNPFTPRISNPTHLQTGYTIPKDSSYVSLSSISPSTDIESPHFDYDFGRQDSTRNSVTRQTAHQSRTSFTSPLPSPGLAPQPQLQPRTRQPAWGHPRSRGTSSSTSSHSHSHSRRKSVDHKPRLRSTSSLSGTSTIHPKPENATKSNHNQIEKQYRNRLNSQFEVLLSALPKEENGDRDVEDRKVSKSEVLDLAQKHIRRLEREGEELEEENERLREDVEEYNRAWVEGGGVVMP</sequence>
<evidence type="ECO:0000256" key="2">
    <source>
        <dbReference type="SAM" id="MobiDB-lite"/>
    </source>
</evidence>
<feature type="region of interest" description="Disordered" evidence="2">
    <location>
        <begin position="134"/>
        <end position="244"/>
    </location>
</feature>
<feature type="compositionally biased region" description="Low complexity" evidence="2">
    <location>
        <begin position="176"/>
        <end position="204"/>
    </location>
</feature>
<dbReference type="PANTHER" id="PTHR47336">
    <property type="entry name" value="TRANSCRIPTION FACTOR HMS1-RELATED"/>
    <property type="match status" value="1"/>
</dbReference>
<feature type="domain" description="BHLH" evidence="3">
    <location>
        <begin position="239"/>
        <end position="297"/>
    </location>
</feature>
<reference evidence="4 5" key="1">
    <citation type="submission" date="2015-10" db="EMBL/GenBank/DDBJ databases">
        <title>Full genome of DAOMC 229536 Phialocephala scopiformis, a fungal endophyte of spruce producing the potent anti-insectan compound rugulosin.</title>
        <authorList>
            <consortium name="DOE Joint Genome Institute"/>
            <person name="Walker A.K."/>
            <person name="Frasz S.L."/>
            <person name="Seifert K.A."/>
            <person name="Miller J.D."/>
            <person name="Mondo S.J."/>
            <person name="Labutti K."/>
            <person name="Lipzen A."/>
            <person name="Dockter R."/>
            <person name="Kennedy M."/>
            <person name="Grigoriev I.V."/>
            <person name="Spatafora J.W."/>
        </authorList>
    </citation>
    <scope>NUCLEOTIDE SEQUENCE [LARGE SCALE GENOMIC DNA]</scope>
    <source>
        <strain evidence="4 5">CBS 120377</strain>
    </source>
</reference>
<dbReference type="Pfam" id="PF00010">
    <property type="entry name" value="HLH"/>
    <property type="match status" value="1"/>
</dbReference>
<evidence type="ECO:0000259" key="3">
    <source>
        <dbReference type="PROSITE" id="PS50888"/>
    </source>
</evidence>
<feature type="coiled-coil region" evidence="1">
    <location>
        <begin position="287"/>
        <end position="321"/>
    </location>
</feature>
<evidence type="ECO:0000313" key="4">
    <source>
        <dbReference type="EMBL" id="KUJ17075.1"/>
    </source>
</evidence>
<dbReference type="GeneID" id="28824731"/>
<dbReference type="OrthoDB" id="3542681at2759"/>
<dbReference type="RefSeq" id="XP_018071430.1">
    <property type="nucleotide sequence ID" value="XM_018215005.1"/>
</dbReference>
<dbReference type="GO" id="GO:0046983">
    <property type="term" value="F:protein dimerization activity"/>
    <property type="evidence" value="ECO:0007669"/>
    <property type="project" value="InterPro"/>
</dbReference>
<evidence type="ECO:0000313" key="5">
    <source>
        <dbReference type="Proteomes" id="UP000070700"/>
    </source>
</evidence>
<dbReference type="InParanoid" id="A0A194XA78"/>
<dbReference type="InterPro" id="IPR011598">
    <property type="entry name" value="bHLH_dom"/>
</dbReference>
<dbReference type="EMBL" id="KQ947415">
    <property type="protein sequence ID" value="KUJ17075.1"/>
    <property type="molecule type" value="Genomic_DNA"/>
</dbReference>
<dbReference type="SUPFAM" id="SSF47459">
    <property type="entry name" value="HLH, helix-loop-helix DNA-binding domain"/>
    <property type="match status" value="1"/>
</dbReference>
<gene>
    <name evidence="4" type="ORF">LY89DRAFT_685036</name>
</gene>
<dbReference type="SMART" id="SM00353">
    <property type="entry name" value="HLH"/>
    <property type="match status" value="1"/>
</dbReference>
<feature type="compositionally biased region" description="Low complexity" evidence="2">
    <location>
        <begin position="221"/>
        <end position="231"/>
    </location>
</feature>
<dbReference type="AlphaFoldDB" id="A0A194XA78"/>
<evidence type="ECO:0000256" key="1">
    <source>
        <dbReference type="SAM" id="Coils"/>
    </source>
</evidence>